<reference evidence="2 3" key="1">
    <citation type="submission" date="2023-10" db="EMBL/GenBank/DDBJ databases">
        <title>Chromosome-scale genome assembly provides insights into flower coloration mechanisms of Canna indica.</title>
        <authorList>
            <person name="Li C."/>
        </authorList>
    </citation>
    <scope>NUCLEOTIDE SEQUENCE [LARGE SCALE GENOMIC DNA]</scope>
    <source>
        <tissue evidence="2">Flower</tissue>
    </source>
</reference>
<keyword evidence="3" id="KW-1185">Reference proteome</keyword>
<sequence length="194" mass="20979">MPGKRFEANATSRHREKQKPLTDLLETGRSSERREDPNQQALEMDFCSKNEGAINVQTREDRPIVSGGFKIRAGRKGAYGRRVSGGLSWRNRTAEVAPRADVDGVEATLAPKSSSAMSIASLTKAVGAHLAHVTGSGERAPPAGANKRAAQGSYSGPRGDSEALRSPDAQKERGSLRHANMSFVQQRQLLLIIF</sequence>
<evidence type="ECO:0000313" key="2">
    <source>
        <dbReference type="EMBL" id="WOL01964.1"/>
    </source>
</evidence>
<name>A0AAQ3Q8T0_9LILI</name>
<dbReference type="EMBL" id="CP136892">
    <property type="protein sequence ID" value="WOL01964.1"/>
    <property type="molecule type" value="Genomic_DNA"/>
</dbReference>
<dbReference type="AlphaFoldDB" id="A0AAQ3Q8T0"/>
<evidence type="ECO:0000313" key="3">
    <source>
        <dbReference type="Proteomes" id="UP001327560"/>
    </source>
</evidence>
<evidence type="ECO:0000256" key="1">
    <source>
        <dbReference type="SAM" id="MobiDB-lite"/>
    </source>
</evidence>
<dbReference type="Proteomes" id="UP001327560">
    <property type="component" value="Chromosome 3"/>
</dbReference>
<feature type="compositionally biased region" description="Basic and acidic residues" evidence="1">
    <location>
        <begin position="159"/>
        <end position="175"/>
    </location>
</feature>
<organism evidence="2 3">
    <name type="scientific">Canna indica</name>
    <name type="common">Indian-shot</name>
    <dbReference type="NCBI Taxonomy" id="4628"/>
    <lineage>
        <taxon>Eukaryota</taxon>
        <taxon>Viridiplantae</taxon>
        <taxon>Streptophyta</taxon>
        <taxon>Embryophyta</taxon>
        <taxon>Tracheophyta</taxon>
        <taxon>Spermatophyta</taxon>
        <taxon>Magnoliopsida</taxon>
        <taxon>Liliopsida</taxon>
        <taxon>Zingiberales</taxon>
        <taxon>Cannaceae</taxon>
        <taxon>Canna</taxon>
    </lineage>
</organism>
<gene>
    <name evidence="2" type="ORF">Cni_G10683</name>
</gene>
<proteinExistence type="predicted"/>
<feature type="region of interest" description="Disordered" evidence="1">
    <location>
        <begin position="130"/>
        <end position="179"/>
    </location>
</feature>
<accession>A0AAQ3Q8T0</accession>
<protein>
    <submittedName>
        <fullName evidence="2">Uncharacterized protein</fullName>
    </submittedName>
</protein>
<feature type="region of interest" description="Disordered" evidence="1">
    <location>
        <begin position="1"/>
        <end position="41"/>
    </location>
</feature>